<dbReference type="SMART" id="SM00225">
    <property type="entry name" value="BTB"/>
    <property type="match status" value="1"/>
</dbReference>
<dbReference type="GeneID" id="111250644"/>
<dbReference type="InterPro" id="IPR011333">
    <property type="entry name" value="SKP1/BTB/POZ_sf"/>
</dbReference>
<dbReference type="InterPro" id="IPR000210">
    <property type="entry name" value="BTB/POZ_dom"/>
</dbReference>
<feature type="region of interest" description="Disordered" evidence="4">
    <location>
        <begin position="341"/>
        <end position="386"/>
    </location>
</feature>
<dbReference type="AlphaFoldDB" id="A0A7M7KJD1"/>
<dbReference type="InterPro" id="IPR006652">
    <property type="entry name" value="Kelch_1"/>
</dbReference>
<feature type="compositionally biased region" description="Basic and acidic residues" evidence="4">
    <location>
        <begin position="837"/>
        <end position="847"/>
    </location>
</feature>
<dbReference type="OrthoDB" id="45365at2759"/>
<dbReference type="SUPFAM" id="SSF50965">
    <property type="entry name" value="Galactose oxidase, central domain"/>
    <property type="match status" value="1"/>
</dbReference>
<feature type="compositionally biased region" description="Low complexity" evidence="4">
    <location>
        <begin position="429"/>
        <end position="444"/>
    </location>
</feature>
<evidence type="ECO:0000313" key="7">
    <source>
        <dbReference type="Proteomes" id="UP000594260"/>
    </source>
</evidence>
<dbReference type="GO" id="GO:0003779">
    <property type="term" value="F:actin binding"/>
    <property type="evidence" value="ECO:0007669"/>
    <property type="project" value="UniProtKB-KW"/>
</dbReference>
<dbReference type="InterPro" id="IPR015915">
    <property type="entry name" value="Kelch-typ_b-propeller"/>
</dbReference>
<evidence type="ECO:0000313" key="6">
    <source>
        <dbReference type="EnsemblMetazoa" id="XP_022661870"/>
    </source>
</evidence>
<dbReference type="RefSeq" id="XP_022661870.1">
    <property type="nucleotide sequence ID" value="XM_022806135.1"/>
</dbReference>
<dbReference type="CDD" id="cd18502">
    <property type="entry name" value="BACK_NS1BP_IVNS1ABP"/>
    <property type="match status" value="1"/>
</dbReference>
<keyword evidence="1" id="KW-0880">Kelch repeat</keyword>
<evidence type="ECO:0000256" key="1">
    <source>
        <dbReference type="ARBA" id="ARBA00022441"/>
    </source>
</evidence>
<evidence type="ECO:0000256" key="4">
    <source>
        <dbReference type="SAM" id="MobiDB-lite"/>
    </source>
</evidence>
<feature type="compositionally biased region" description="Polar residues" evidence="4">
    <location>
        <begin position="907"/>
        <end position="927"/>
    </location>
</feature>
<reference evidence="6" key="1">
    <citation type="submission" date="2021-01" db="UniProtKB">
        <authorList>
            <consortium name="EnsemblMetazoa"/>
        </authorList>
    </citation>
    <scope>IDENTIFICATION</scope>
</reference>
<dbReference type="SMART" id="SM00612">
    <property type="entry name" value="Kelch"/>
    <property type="match status" value="5"/>
</dbReference>
<dbReference type="PANTHER" id="PTHR24412">
    <property type="entry name" value="KELCH PROTEIN"/>
    <property type="match status" value="1"/>
</dbReference>
<dbReference type="Gene3D" id="1.25.40.420">
    <property type="match status" value="1"/>
</dbReference>
<dbReference type="PANTHER" id="PTHR24412:SF396">
    <property type="entry name" value="INFLUENZA VIRUS NS1A-BINDING PROTEIN"/>
    <property type="match status" value="1"/>
</dbReference>
<dbReference type="PRINTS" id="PR00501">
    <property type="entry name" value="KELCHREPEAT"/>
</dbReference>
<protein>
    <recommendedName>
        <fullName evidence="5">BTB domain-containing protein</fullName>
    </recommendedName>
</protein>
<dbReference type="InParanoid" id="A0A7M7KJD1"/>
<name>A0A7M7KJD1_VARDE</name>
<dbReference type="Pfam" id="PF00651">
    <property type="entry name" value="BTB"/>
    <property type="match status" value="1"/>
</dbReference>
<dbReference type="EnsemblMetazoa" id="XM_022806135">
    <property type="protein sequence ID" value="XP_022661870"/>
    <property type="gene ID" value="LOC111250644"/>
</dbReference>
<evidence type="ECO:0000256" key="3">
    <source>
        <dbReference type="ARBA" id="ARBA00023203"/>
    </source>
</evidence>
<dbReference type="CDD" id="cd18306">
    <property type="entry name" value="BTB_POZ_NS1BP"/>
    <property type="match status" value="1"/>
</dbReference>
<evidence type="ECO:0000259" key="5">
    <source>
        <dbReference type="PROSITE" id="PS50097"/>
    </source>
</evidence>
<dbReference type="SUPFAM" id="SSF54695">
    <property type="entry name" value="POZ domain"/>
    <property type="match status" value="1"/>
</dbReference>
<accession>A0A7M7KJD1</accession>
<sequence>MISPIDRHWDEPLKHAVDACEILEDACGFFSKRNADDFVSLDNSSSSNKLLENLNRLRKNKQFCDVILQVSSKVDFHEVHCHRAVVASVSPYLFELFDQRLKSGTADRALTDQCTLPGEFDMDVFESLIEYAYTAKLDLPRQKLRSAYLTAAKLRITPIVQFCGSQLVSSLTPENCLGIRAVLLQASASCLQPDQISLISKLDSFIKHNINEVLKSSELSGLRHIQMELIQSTLVEIESTNERHLFKMLLDWLRVGWARDGELNMDRLTEKVHMLYLNRDRTLHDCVDIESGDARDSELVQDYKRLSKRLNQAQGGEKVGYAQAEVPAVSASGDRVMLGLNNSHNSGKTRDSFKMRNGHGNASNNVPTKPKQFLFTRSDSSSSSDEEEYDCNFRVVATAPTGVHSTMGLAIVQSEMVLLSVVRRLNNNINNNSNNQSTGSNSQSDHGGSPSNEWSPDHTASSPNSPQNSSNGHPVLEHTGLSSNGQTTPPVTAGNTNNNGGGGPPMGQLPGSIGGSNQMSPQKLYQQLQQMSTLAAMNHQRCSMGVAELNGSLFVCGGYDRGECLRSVELLSLSKNRWTPLPDMLVPRARTNVASLNGLVYAMGGSDGSRDLASAEVYHSDRQRWEALPPLPVPRSHAGVCALNGKIYVIGGWTGAGQDGMTRVDVFDPKTASWDTIAGLNIGRSQAGVAVMNGCIYVLGGCEAWNCTPSVERYSPEEDRWILCAPMQSARRGCGAAALNSRLYAIGGHDSSRSLCSVEIYDAATNTWTPGPALTTCRANVGAAVVRGRLLAVGGFNGKTFLNTLETLDCTPVDDDGEPEWTVFVDRQTWLLDNTSHDQSIRQRSEENLQETPDESSRDGVIALTQVAAATDNAAAPQHYNQVNDEDEDDDEIDSHKEIDESDETKNGTLNASNRDSRESSSGISGC</sequence>
<dbReference type="Gene3D" id="3.30.710.10">
    <property type="entry name" value="Potassium Channel Kv1.1, Chain A"/>
    <property type="match status" value="1"/>
</dbReference>
<keyword evidence="7" id="KW-1185">Reference proteome</keyword>
<dbReference type="Pfam" id="PF01344">
    <property type="entry name" value="Kelch_1"/>
    <property type="match status" value="2"/>
</dbReference>
<dbReference type="InterPro" id="IPR011043">
    <property type="entry name" value="Gal_Oxase/kelch_b-propeller"/>
</dbReference>
<feature type="region of interest" description="Disordered" evidence="4">
    <location>
        <begin position="837"/>
        <end position="857"/>
    </location>
</feature>
<dbReference type="KEGG" id="vde:111250644"/>
<feature type="compositionally biased region" description="Polar residues" evidence="4">
    <location>
        <begin position="445"/>
        <end position="460"/>
    </location>
</feature>
<proteinExistence type="predicted"/>
<keyword evidence="3" id="KW-0009">Actin-binding</keyword>
<feature type="region of interest" description="Disordered" evidence="4">
    <location>
        <begin position="871"/>
        <end position="927"/>
    </location>
</feature>
<dbReference type="Proteomes" id="UP000594260">
    <property type="component" value="Unplaced"/>
</dbReference>
<dbReference type="OMA" id="TCKTHIL"/>
<organism evidence="6 7">
    <name type="scientific">Varroa destructor</name>
    <name type="common">Honeybee mite</name>
    <dbReference type="NCBI Taxonomy" id="109461"/>
    <lineage>
        <taxon>Eukaryota</taxon>
        <taxon>Metazoa</taxon>
        <taxon>Ecdysozoa</taxon>
        <taxon>Arthropoda</taxon>
        <taxon>Chelicerata</taxon>
        <taxon>Arachnida</taxon>
        <taxon>Acari</taxon>
        <taxon>Parasitiformes</taxon>
        <taxon>Mesostigmata</taxon>
        <taxon>Gamasina</taxon>
        <taxon>Dermanyssoidea</taxon>
        <taxon>Varroidae</taxon>
        <taxon>Varroa</taxon>
    </lineage>
</organism>
<feature type="compositionally biased region" description="Acidic residues" evidence="4">
    <location>
        <begin position="884"/>
        <end position="893"/>
    </location>
</feature>
<feature type="compositionally biased region" description="Low complexity" evidence="4">
    <location>
        <begin position="461"/>
        <end position="471"/>
    </location>
</feature>
<dbReference type="Pfam" id="PF24681">
    <property type="entry name" value="Kelch_KLHDC2_KLHL20_DRC7"/>
    <property type="match status" value="1"/>
</dbReference>
<dbReference type="Gene3D" id="2.120.10.80">
    <property type="entry name" value="Kelch-type beta propeller"/>
    <property type="match status" value="2"/>
</dbReference>
<evidence type="ECO:0000256" key="2">
    <source>
        <dbReference type="ARBA" id="ARBA00022737"/>
    </source>
</evidence>
<dbReference type="PROSITE" id="PS50097">
    <property type="entry name" value="BTB"/>
    <property type="match status" value="1"/>
</dbReference>
<keyword evidence="2" id="KW-0677">Repeat</keyword>
<feature type="compositionally biased region" description="Low complexity" evidence="4">
    <location>
        <begin position="487"/>
        <end position="498"/>
    </location>
</feature>
<feature type="region of interest" description="Disordered" evidence="4">
    <location>
        <begin position="429"/>
        <end position="519"/>
    </location>
</feature>
<feature type="domain" description="BTB" evidence="5">
    <location>
        <begin position="64"/>
        <end position="141"/>
    </location>
</feature>